<feature type="non-terminal residue" evidence="1">
    <location>
        <position position="1"/>
    </location>
</feature>
<name>A0A382G0U7_9ZZZZ</name>
<reference evidence="1" key="1">
    <citation type="submission" date="2018-05" db="EMBL/GenBank/DDBJ databases">
        <authorList>
            <person name="Lanie J.A."/>
            <person name="Ng W.-L."/>
            <person name="Kazmierczak K.M."/>
            <person name="Andrzejewski T.M."/>
            <person name="Davidsen T.M."/>
            <person name="Wayne K.J."/>
            <person name="Tettelin H."/>
            <person name="Glass J.I."/>
            <person name="Rusch D."/>
            <person name="Podicherti R."/>
            <person name="Tsui H.-C.T."/>
            <person name="Winkler M.E."/>
        </authorList>
    </citation>
    <scope>NUCLEOTIDE SEQUENCE</scope>
</reference>
<evidence type="ECO:0008006" key="2">
    <source>
        <dbReference type="Google" id="ProtNLM"/>
    </source>
</evidence>
<dbReference type="Gene3D" id="2.130.10.10">
    <property type="entry name" value="YVTN repeat-like/Quinoprotein amine dehydrogenase"/>
    <property type="match status" value="1"/>
</dbReference>
<evidence type="ECO:0000313" key="1">
    <source>
        <dbReference type="EMBL" id="SVB68946.1"/>
    </source>
</evidence>
<dbReference type="AlphaFoldDB" id="A0A382G0U7"/>
<dbReference type="InterPro" id="IPR015943">
    <property type="entry name" value="WD40/YVTN_repeat-like_dom_sf"/>
</dbReference>
<gene>
    <name evidence="1" type="ORF">METZ01_LOCUS221800</name>
</gene>
<proteinExistence type="predicted"/>
<protein>
    <recommendedName>
        <fullName evidence="2">SMP-30/Gluconolactonase/LRE-like region domain-containing protein</fullName>
    </recommendedName>
</protein>
<feature type="non-terminal residue" evidence="1">
    <location>
        <position position="293"/>
    </location>
</feature>
<dbReference type="SUPFAM" id="SSF63829">
    <property type="entry name" value="Calcium-dependent phosphotriesterase"/>
    <property type="match status" value="1"/>
</dbReference>
<dbReference type="EMBL" id="UINC01052979">
    <property type="protein sequence ID" value="SVB68946.1"/>
    <property type="molecule type" value="Genomic_DNA"/>
</dbReference>
<accession>A0A382G0U7</accession>
<sequence>VFFDLGRPVIGGWMGGGWTTHDDVRGIDIIWGGEFGQEGSILFGADVDTGQIVERHWIPGREFTCNVDPRNGTLYVHTYHGLYEYGHVLQSWTPRDGMRHHGFPSLSHQRFYHGCMGPDGILWIGTHPGSHLVSFDVETDTWTDHGVQAPEPHLPNQQIWCNPQYVADNGEVVCNIQRDPSGRVAYNPSTGTTRVLYTVGDPEYGSEAHAKGEDDPPRAELAVGVTRKIKGRFRQEGCVYTVDGEERPIAYEPTVATDICGLHRGPNGDIYGATIISMHIFRYDPAERYLQDL</sequence>
<organism evidence="1">
    <name type="scientific">marine metagenome</name>
    <dbReference type="NCBI Taxonomy" id="408172"/>
    <lineage>
        <taxon>unclassified sequences</taxon>
        <taxon>metagenomes</taxon>
        <taxon>ecological metagenomes</taxon>
    </lineage>
</organism>